<dbReference type="InterPro" id="IPR036188">
    <property type="entry name" value="FAD/NAD-bd_sf"/>
</dbReference>
<proteinExistence type="predicted"/>
<dbReference type="PRINTS" id="PR00411">
    <property type="entry name" value="PNDRDTASEI"/>
</dbReference>
<evidence type="ECO:0000259" key="1">
    <source>
        <dbReference type="Pfam" id="PF01593"/>
    </source>
</evidence>
<feature type="domain" description="Amine oxidase" evidence="1">
    <location>
        <begin position="16"/>
        <end position="405"/>
    </location>
</feature>
<dbReference type="PANTHER" id="PTHR42841">
    <property type="entry name" value="AMINE OXIDASE"/>
    <property type="match status" value="1"/>
</dbReference>
<dbReference type="RefSeq" id="WP_123391153.1">
    <property type="nucleotide sequence ID" value="NZ_RKHO01000001.1"/>
</dbReference>
<evidence type="ECO:0000313" key="2">
    <source>
        <dbReference type="EMBL" id="ROR91580.1"/>
    </source>
</evidence>
<organism evidence="2 3">
    <name type="scientific">Nocardioides aurantiacus</name>
    <dbReference type="NCBI Taxonomy" id="86796"/>
    <lineage>
        <taxon>Bacteria</taxon>
        <taxon>Bacillati</taxon>
        <taxon>Actinomycetota</taxon>
        <taxon>Actinomycetes</taxon>
        <taxon>Propionibacteriales</taxon>
        <taxon>Nocardioidaceae</taxon>
        <taxon>Nocardioides</taxon>
    </lineage>
</organism>
<dbReference type="Pfam" id="PF01593">
    <property type="entry name" value="Amino_oxidase"/>
    <property type="match status" value="1"/>
</dbReference>
<dbReference type="InterPro" id="IPR002937">
    <property type="entry name" value="Amino_oxidase"/>
</dbReference>
<dbReference type="EMBL" id="RKHO01000001">
    <property type="protein sequence ID" value="ROR91580.1"/>
    <property type="molecule type" value="Genomic_DNA"/>
</dbReference>
<reference evidence="2 3" key="1">
    <citation type="submission" date="2018-11" db="EMBL/GenBank/DDBJ databases">
        <title>Sequencing the genomes of 1000 actinobacteria strains.</title>
        <authorList>
            <person name="Klenk H.-P."/>
        </authorList>
    </citation>
    <scope>NUCLEOTIDE SEQUENCE [LARGE SCALE GENOMIC DNA]</scope>
    <source>
        <strain evidence="2 3">DSM 12652</strain>
    </source>
</reference>
<accession>A0A3N2CVK8</accession>
<protein>
    <submittedName>
        <fullName evidence="2">Phytoene dehydrogenase-like protein</fullName>
    </submittedName>
</protein>
<dbReference type="Proteomes" id="UP000281738">
    <property type="component" value="Unassembled WGS sequence"/>
</dbReference>
<dbReference type="AlphaFoldDB" id="A0A3N2CVK8"/>
<evidence type="ECO:0000313" key="3">
    <source>
        <dbReference type="Proteomes" id="UP000281738"/>
    </source>
</evidence>
<dbReference type="Gene3D" id="3.50.50.60">
    <property type="entry name" value="FAD/NAD(P)-binding domain"/>
    <property type="match status" value="1"/>
</dbReference>
<comment type="caution">
    <text evidence="2">The sequence shown here is derived from an EMBL/GenBank/DDBJ whole genome shotgun (WGS) entry which is preliminary data.</text>
</comment>
<sequence length="414" mass="43055">MPLPTQTDVVVVGAGLAGLAAALRLQRAGLGVEVLESADAPGGRVRTDEVDGTLLDRGFQLLNPAYPEVGRVVDVPALDLQPFGAGVVVAHGEGRFTLGDPRRLPSSLVSDLRAPVGGLATKLRLLRWAAPVGFGPASAVRAGSDRPLMAELRQRGLDGPLTDRVLRPFLAGVLADEDLVTSRRVAEMILRSFVRGTPAVPARGMQALPDQLAAGLVPGTLRCGVRARLATGHRVSTGQGTIGARAVVVAADPVAAADLVALPRPRVRALTTYWFRAAQPPTGSRLLHVDGDRRGPVVNTAVMTNAAASYSRDGALVQATVVGAHPDLGEDVRRHAGRIYAADPRGWELLRTDVITSALPAHAAGVPLQRRVDLGEGLFVAGDHRDTPSIQGALVSGRRAADAVLARLGAAPAA</sequence>
<dbReference type="SUPFAM" id="SSF51905">
    <property type="entry name" value="FAD/NAD(P)-binding domain"/>
    <property type="match status" value="1"/>
</dbReference>
<dbReference type="OrthoDB" id="9767561at2"/>
<name>A0A3N2CVK8_9ACTN</name>
<keyword evidence="3" id="KW-1185">Reference proteome</keyword>
<gene>
    <name evidence="2" type="ORF">EDD33_2450</name>
</gene>
<dbReference type="GO" id="GO:0016491">
    <property type="term" value="F:oxidoreductase activity"/>
    <property type="evidence" value="ECO:0007669"/>
    <property type="project" value="InterPro"/>
</dbReference>